<dbReference type="InterPro" id="IPR007272">
    <property type="entry name" value="Sulf_transp_TsuA/YedE"/>
</dbReference>
<evidence type="ECO:0000256" key="1">
    <source>
        <dbReference type="ARBA" id="ARBA00004429"/>
    </source>
</evidence>
<comment type="subcellular location">
    <subcellularLocation>
        <location evidence="1">Cell inner membrane</location>
        <topology evidence="1">Multi-pass membrane protein</topology>
    </subcellularLocation>
</comment>
<keyword evidence="13" id="KW-1185">Reference proteome</keyword>
<sequence>MILPSFPSAMPVAGLAGGLLIGLAAAIMLLGLGRIAGVSGMLAGASGIADTGAPRAVALAFVIGLPLGALVATLASNGVEPRFTGSILQLVIAGLLVGFGTRLGSGCTSGHGVCGLSRLSRRSMVATLTFMTSGFATVGLMRAFGFING</sequence>
<dbReference type="Pfam" id="PF04143">
    <property type="entry name" value="Sulf_transp"/>
    <property type="match status" value="1"/>
</dbReference>
<feature type="transmembrane region" description="Helical" evidence="9">
    <location>
        <begin position="125"/>
        <end position="147"/>
    </location>
</feature>
<reference evidence="12 13" key="1">
    <citation type="submission" date="2019-09" db="EMBL/GenBank/DDBJ databases">
        <authorList>
            <person name="Feng G."/>
        </authorList>
    </citation>
    <scope>NUCLEOTIDE SEQUENCE [LARGE SCALE GENOMIC DNA]</scope>
    <source>
        <strain evidence="11 12">KACC 19283</strain>
        <strain evidence="10 13">KACC 19284</strain>
    </source>
</reference>
<comment type="caution">
    <text evidence="11">The sequence shown here is derived from an EMBL/GenBank/DDBJ whole genome shotgun (WGS) entry which is preliminary data.</text>
</comment>
<comment type="similarity">
    <text evidence="8">Belongs to the TsuA/YedE (TC 9.B.102) family.</text>
</comment>
<evidence type="ECO:0000313" key="13">
    <source>
        <dbReference type="Proteomes" id="UP000326364"/>
    </source>
</evidence>
<evidence type="ECO:0000256" key="8">
    <source>
        <dbReference type="ARBA" id="ARBA00035655"/>
    </source>
</evidence>
<evidence type="ECO:0000256" key="6">
    <source>
        <dbReference type="ARBA" id="ARBA00022989"/>
    </source>
</evidence>
<evidence type="ECO:0000313" key="12">
    <source>
        <dbReference type="Proteomes" id="UP000325933"/>
    </source>
</evidence>
<name>A0A5J5HPX1_9SPHN</name>
<keyword evidence="2" id="KW-0813">Transport</keyword>
<gene>
    <name evidence="11" type="ORF">F4U95_22960</name>
    <name evidence="10" type="ORF">F4U96_22905</name>
</gene>
<dbReference type="Proteomes" id="UP000326364">
    <property type="component" value="Unassembled WGS sequence"/>
</dbReference>
<dbReference type="EMBL" id="VYQA01000032">
    <property type="protein sequence ID" value="KAA9023783.1"/>
    <property type="molecule type" value="Genomic_DNA"/>
</dbReference>
<keyword evidence="3" id="KW-1003">Cell membrane</keyword>
<dbReference type="EMBL" id="VYQB01000032">
    <property type="protein sequence ID" value="KAA9011582.1"/>
    <property type="molecule type" value="Genomic_DNA"/>
</dbReference>
<protein>
    <submittedName>
        <fullName evidence="11">YeeE/YedE family protein</fullName>
    </submittedName>
</protein>
<evidence type="ECO:0000256" key="3">
    <source>
        <dbReference type="ARBA" id="ARBA00022475"/>
    </source>
</evidence>
<dbReference type="RefSeq" id="WP_120252755.1">
    <property type="nucleotide sequence ID" value="NZ_VYPZ01000034.1"/>
</dbReference>
<dbReference type="PANTHER" id="PTHR30574">
    <property type="entry name" value="INNER MEMBRANE PROTEIN YEDE"/>
    <property type="match status" value="1"/>
</dbReference>
<evidence type="ECO:0000256" key="4">
    <source>
        <dbReference type="ARBA" id="ARBA00022519"/>
    </source>
</evidence>
<evidence type="ECO:0000313" key="10">
    <source>
        <dbReference type="EMBL" id="KAA9011582.1"/>
    </source>
</evidence>
<accession>A0A5J5HPX1</accession>
<feature type="transmembrane region" description="Helical" evidence="9">
    <location>
        <begin position="56"/>
        <end position="75"/>
    </location>
</feature>
<keyword evidence="5 9" id="KW-0812">Transmembrane</keyword>
<keyword evidence="4" id="KW-0997">Cell inner membrane</keyword>
<dbReference type="GO" id="GO:0005886">
    <property type="term" value="C:plasma membrane"/>
    <property type="evidence" value="ECO:0007669"/>
    <property type="project" value="UniProtKB-SubCell"/>
</dbReference>
<keyword evidence="7 9" id="KW-0472">Membrane</keyword>
<feature type="transmembrane region" description="Helical" evidence="9">
    <location>
        <begin position="12"/>
        <end position="35"/>
    </location>
</feature>
<evidence type="ECO:0000256" key="7">
    <source>
        <dbReference type="ARBA" id="ARBA00023136"/>
    </source>
</evidence>
<feature type="transmembrane region" description="Helical" evidence="9">
    <location>
        <begin position="87"/>
        <end position="104"/>
    </location>
</feature>
<evidence type="ECO:0000256" key="5">
    <source>
        <dbReference type="ARBA" id="ARBA00022692"/>
    </source>
</evidence>
<dbReference type="Proteomes" id="UP000325933">
    <property type="component" value="Unassembled WGS sequence"/>
</dbReference>
<evidence type="ECO:0000256" key="2">
    <source>
        <dbReference type="ARBA" id="ARBA00022448"/>
    </source>
</evidence>
<organism evidence="11 12">
    <name type="scientific">Sphingobium limneticum</name>
    <dbReference type="NCBI Taxonomy" id="1007511"/>
    <lineage>
        <taxon>Bacteria</taxon>
        <taxon>Pseudomonadati</taxon>
        <taxon>Pseudomonadota</taxon>
        <taxon>Alphaproteobacteria</taxon>
        <taxon>Sphingomonadales</taxon>
        <taxon>Sphingomonadaceae</taxon>
        <taxon>Sphingobium</taxon>
    </lineage>
</organism>
<keyword evidence="6 9" id="KW-1133">Transmembrane helix</keyword>
<evidence type="ECO:0000256" key="9">
    <source>
        <dbReference type="SAM" id="Phobius"/>
    </source>
</evidence>
<evidence type="ECO:0000313" key="11">
    <source>
        <dbReference type="EMBL" id="KAA9023783.1"/>
    </source>
</evidence>
<proteinExistence type="inferred from homology"/>
<dbReference type="AlphaFoldDB" id="A0A5J5HPX1"/>
<dbReference type="PANTHER" id="PTHR30574:SF1">
    <property type="entry name" value="SULPHUR TRANSPORT DOMAIN-CONTAINING PROTEIN"/>
    <property type="match status" value="1"/>
</dbReference>